<feature type="binding site" evidence="13">
    <location>
        <position position="281"/>
    </location>
    <ligand>
        <name>ATP</name>
        <dbReference type="ChEBI" id="CHEBI:30616"/>
    </ligand>
</feature>
<dbReference type="Pfam" id="PF09190">
    <property type="entry name" value="DALR_2"/>
    <property type="match status" value="1"/>
</dbReference>
<dbReference type="PANTHER" id="PTHR10890:SF3">
    <property type="entry name" value="CYSTEINE--TRNA LIGASE, CYTOPLASMIC"/>
    <property type="match status" value="1"/>
</dbReference>
<keyword evidence="10 13" id="KW-0648">Protein biosynthesis</keyword>
<evidence type="ECO:0000259" key="14">
    <source>
        <dbReference type="Pfam" id="PF01406"/>
    </source>
</evidence>
<dbReference type="Pfam" id="PF01406">
    <property type="entry name" value="tRNA-synt_1e"/>
    <property type="match status" value="1"/>
</dbReference>
<dbReference type="PRINTS" id="PR00983">
    <property type="entry name" value="TRNASYNTHCYS"/>
</dbReference>
<dbReference type="GO" id="GO:0005829">
    <property type="term" value="C:cytosol"/>
    <property type="evidence" value="ECO:0007669"/>
    <property type="project" value="TreeGrafter"/>
</dbReference>
<dbReference type="Gene3D" id="1.20.120.1910">
    <property type="entry name" value="Cysteine-tRNA ligase, C-terminal anti-codon recognition domain"/>
    <property type="match status" value="1"/>
</dbReference>
<evidence type="ECO:0000256" key="12">
    <source>
        <dbReference type="ARBA" id="ARBA00047398"/>
    </source>
</evidence>
<comment type="subcellular location">
    <subcellularLocation>
        <location evidence="1 13">Cytoplasm</location>
    </subcellularLocation>
</comment>
<dbReference type="GO" id="GO:0006423">
    <property type="term" value="P:cysteinyl-tRNA aminoacylation"/>
    <property type="evidence" value="ECO:0007669"/>
    <property type="project" value="UniProtKB-UniRule"/>
</dbReference>
<feature type="binding site" evidence="13">
    <location>
        <position position="250"/>
    </location>
    <ligand>
        <name>Zn(2+)</name>
        <dbReference type="ChEBI" id="CHEBI:29105"/>
    </ligand>
</feature>
<evidence type="ECO:0000256" key="8">
    <source>
        <dbReference type="ARBA" id="ARBA00022833"/>
    </source>
</evidence>
<dbReference type="InterPro" id="IPR056411">
    <property type="entry name" value="CysS_C"/>
</dbReference>
<dbReference type="GO" id="GO:0004817">
    <property type="term" value="F:cysteine-tRNA ligase activity"/>
    <property type="evidence" value="ECO:0007669"/>
    <property type="project" value="UniProtKB-UniRule"/>
</dbReference>
<evidence type="ECO:0000256" key="3">
    <source>
        <dbReference type="ARBA" id="ARBA00011245"/>
    </source>
</evidence>
<dbReference type="NCBIfam" id="TIGR00435">
    <property type="entry name" value="cysS"/>
    <property type="match status" value="1"/>
</dbReference>
<dbReference type="InterPro" id="IPR032678">
    <property type="entry name" value="tRNA-synt_1_cat_dom"/>
</dbReference>
<name>A0A4Y8PGZ9_9BACT</name>
<comment type="subunit">
    <text evidence="3 13">Monomer.</text>
</comment>
<evidence type="ECO:0000256" key="2">
    <source>
        <dbReference type="ARBA" id="ARBA00005594"/>
    </source>
</evidence>
<dbReference type="Pfam" id="PF23493">
    <property type="entry name" value="CysS_C"/>
    <property type="match status" value="1"/>
</dbReference>
<accession>A0A4Y8PGZ9</accession>
<dbReference type="FunFam" id="3.40.50.620:FF:000130">
    <property type="entry name" value="Cysteine--tRNA ligase"/>
    <property type="match status" value="1"/>
</dbReference>
<dbReference type="InterPro" id="IPR014729">
    <property type="entry name" value="Rossmann-like_a/b/a_fold"/>
</dbReference>
<comment type="catalytic activity">
    <reaction evidence="12 13">
        <text>tRNA(Cys) + L-cysteine + ATP = L-cysteinyl-tRNA(Cys) + AMP + diphosphate</text>
        <dbReference type="Rhea" id="RHEA:17773"/>
        <dbReference type="Rhea" id="RHEA-COMP:9661"/>
        <dbReference type="Rhea" id="RHEA-COMP:9679"/>
        <dbReference type="ChEBI" id="CHEBI:30616"/>
        <dbReference type="ChEBI" id="CHEBI:33019"/>
        <dbReference type="ChEBI" id="CHEBI:35235"/>
        <dbReference type="ChEBI" id="CHEBI:78442"/>
        <dbReference type="ChEBI" id="CHEBI:78517"/>
        <dbReference type="ChEBI" id="CHEBI:456215"/>
        <dbReference type="EC" id="6.1.1.16"/>
    </reaction>
</comment>
<dbReference type="HAMAP" id="MF_00041">
    <property type="entry name" value="Cys_tRNA_synth"/>
    <property type="match status" value="1"/>
</dbReference>
<sequence length="469" mass="54333">MMDFSFPLPPFKLFNTLSRSIEPINPIHPPQITLYACGPTVYNLAHIGNFRTFLCVDLLRRALELFGYKVTHVMNYTDVDDKTIAASRAAGISLAAYTQRYIDEFEKDMRTLNMLKPHFQPRATEHIEKMIEFIRQLLEKDHAYIGQDGSVYFRISSFPDYGKLSHLDKEKLKIGTQVFSDEYVKENYGDFALWKAKKAEDGDVGWISPWEIGRPGWHIECSTMSICYLGKQIDIHCGGVDLIFPHHENEIAQSESMTGTNFVRHWFHVSHVLVEGEKMSKSLGNIYTLRDILDKGFSARVLRYHLLTSSHYRQTLNFTWQGMESAREALKRIDSWLSRLRDIPPSQFLGHETDEQISFNRRFLEALADDLNITEAVGHLFDWIRLTNRMMDEGKQLPPLYKSWQLVDSLLGVGELNVEIPPEIQSLLSMRAEARKKKDWQTSDRLRQALLDKGWIVQDTPEGQKAWKE</sequence>
<comment type="similarity">
    <text evidence="2 13">Belongs to the class-I aminoacyl-tRNA synthetase family.</text>
</comment>
<dbReference type="GO" id="GO:0005524">
    <property type="term" value="F:ATP binding"/>
    <property type="evidence" value="ECO:0007669"/>
    <property type="project" value="UniProtKB-UniRule"/>
</dbReference>
<dbReference type="InterPro" id="IPR009080">
    <property type="entry name" value="tRNAsynth_Ia_anticodon-bd"/>
</dbReference>
<evidence type="ECO:0000256" key="5">
    <source>
        <dbReference type="ARBA" id="ARBA00022598"/>
    </source>
</evidence>
<feature type="short sequence motif" description="'KMSKS' region" evidence="13">
    <location>
        <begin position="278"/>
        <end position="282"/>
    </location>
</feature>
<comment type="caution">
    <text evidence="17">The sequence shown here is derived from an EMBL/GenBank/DDBJ whole genome shotgun (WGS) entry which is preliminary data.</text>
</comment>
<evidence type="ECO:0000256" key="13">
    <source>
        <dbReference type="HAMAP-Rule" id="MF_00041"/>
    </source>
</evidence>
<feature type="binding site" evidence="13">
    <location>
        <position position="221"/>
    </location>
    <ligand>
        <name>Zn(2+)</name>
        <dbReference type="ChEBI" id="CHEBI:29105"/>
    </ligand>
</feature>
<dbReference type="RefSeq" id="WP_134439126.1">
    <property type="nucleotide sequence ID" value="NZ_LXQC01000046.1"/>
</dbReference>
<keyword evidence="4 13" id="KW-0963">Cytoplasm</keyword>
<dbReference type="Gene3D" id="3.40.50.620">
    <property type="entry name" value="HUPs"/>
    <property type="match status" value="1"/>
</dbReference>
<evidence type="ECO:0000256" key="6">
    <source>
        <dbReference type="ARBA" id="ARBA00022723"/>
    </source>
</evidence>
<dbReference type="InterPro" id="IPR015803">
    <property type="entry name" value="Cys-tRNA-ligase"/>
</dbReference>
<dbReference type="OrthoDB" id="9815130at2"/>
<dbReference type="EC" id="6.1.1.16" evidence="13"/>
<keyword evidence="9 13" id="KW-0067">ATP-binding</keyword>
<dbReference type="InterPro" id="IPR015273">
    <property type="entry name" value="Cys-tRNA-synt_Ia_DALR"/>
</dbReference>
<keyword evidence="7 13" id="KW-0547">Nucleotide-binding</keyword>
<dbReference type="SUPFAM" id="SSF52374">
    <property type="entry name" value="Nucleotidylyl transferase"/>
    <property type="match status" value="1"/>
</dbReference>
<keyword evidence="11 13" id="KW-0030">Aminoacyl-tRNA synthetase</keyword>
<evidence type="ECO:0000256" key="7">
    <source>
        <dbReference type="ARBA" id="ARBA00022741"/>
    </source>
</evidence>
<evidence type="ECO:0000259" key="16">
    <source>
        <dbReference type="Pfam" id="PF23493"/>
    </source>
</evidence>
<evidence type="ECO:0000313" key="18">
    <source>
        <dbReference type="Proteomes" id="UP000297713"/>
    </source>
</evidence>
<feature type="binding site" evidence="13">
    <location>
        <position position="37"/>
    </location>
    <ligand>
        <name>Zn(2+)</name>
        <dbReference type="ChEBI" id="CHEBI:29105"/>
    </ligand>
</feature>
<dbReference type="CDD" id="cd00672">
    <property type="entry name" value="CysRS_core"/>
    <property type="match status" value="1"/>
</dbReference>
<evidence type="ECO:0000256" key="1">
    <source>
        <dbReference type="ARBA" id="ARBA00004496"/>
    </source>
</evidence>
<evidence type="ECO:0000256" key="9">
    <source>
        <dbReference type="ARBA" id="ARBA00022840"/>
    </source>
</evidence>
<evidence type="ECO:0000256" key="4">
    <source>
        <dbReference type="ARBA" id="ARBA00022490"/>
    </source>
</evidence>
<evidence type="ECO:0000256" key="10">
    <source>
        <dbReference type="ARBA" id="ARBA00022917"/>
    </source>
</evidence>
<protein>
    <recommendedName>
        <fullName evidence="13">Cysteine--tRNA ligase</fullName>
        <ecNumber evidence="13">6.1.1.16</ecNumber>
    </recommendedName>
    <alternativeName>
        <fullName evidence="13">Cysteinyl-tRNA synthetase</fullName>
        <shortName evidence="13">CysRS</shortName>
    </alternativeName>
</protein>
<keyword evidence="18" id="KW-1185">Reference proteome</keyword>
<keyword evidence="5 13" id="KW-0436">Ligase</keyword>
<feature type="binding site" evidence="13">
    <location>
        <position position="246"/>
    </location>
    <ligand>
        <name>Zn(2+)</name>
        <dbReference type="ChEBI" id="CHEBI:29105"/>
    </ligand>
</feature>
<feature type="short sequence motif" description="'HIGH' region" evidence="13">
    <location>
        <begin position="39"/>
        <end position="49"/>
    </location>
</feature>
<feature type="domain" description="tRNA synthetases class I catalytic" evidence="14">
    <location>
        <begin position="24"/>
        <end position="327"/>
    </location>
</feature>
<evidence type="ECO:0000259" key="15">
    <source>
        <dbReference type="Pfam" id="PF09190"/>
    </source>
</evidence>
<reference evidence="17 18" key="1">
    <citation type="submission" date="2016-05" db="EMBL/GenBank/DDBJ databases">
        <title>Diversity and Homogeneity among Thermoacidophilic Verrucomicrobia Methanotrophs Linked with Geographical Origin.</title>
        <authorList>
            <person name="Erikstad H.-A."/>
            <person name="Smestad N.B."/>
            <person name="Ceballos R.M."/>
            <person name="Birkeland N.-K."/>
        </authorList>
    </citation>
    <scope>NUCLEOTIDE SEQUENCE [LARGE SCALE GENOMIC DNA]</scope>
    <source>
        <strain evidence="17 18">Phi</strain>
    </source>
</reference>
<dbReference type="EMBL" id="LXQC01000046">
    <property type="protein sequence ID" value="TFE72083.1"/>
    <property type="molecule type" value="Genomic_DNA"/>
</dbReference>
<dbReference type="AlphaFoldDB" id="A0A4Y8PGZ9"/>
<gene>
    <name evidence="13" type="primary">cysS</name>
    <name evidence="17" type="ORF">A7Q10_04030</name>
</gene>
<proteinExistence type="inferred from homology"/>
<keyword evidence="8 13" id="KW-0862">Zinc</keyword>
<organism evidence="17 18">
    <name type="scientific">Methylacidiphilum caldifontis</name>
    <dbReference type="NCBI Taxonomy" id="2795386"/>
    <lineage>
        <taxon>Bacteria</taxon>
        <taxon>Pseudomonadati</taxon>
        <taxon>Verrucomicrobiota</taxon>
        <taxon>Methylacidiphilae</taxon>
        <taxon>Methylacidiphilales</taxon>
        <taxon>Methylacidiphilaceae</taxon>
        <taxon>Methylacidiphilum (ex Ratnadevi et al. 2023)</taxon>
    </lineage>
</organism>
<feature type="domain" description="Cysteinyl-tRNA ligase anticodon binding" evidence="16">
    <location>
        <begin position="419"/>
        <end position="464"/>
    </location>
</feature>
<dbReference type="SUPFAM" id="SSF47323">
    <property type="entry name" value="Anticodon-binding domain of a subclass of class I aminoacyl-tRNA synthetases"/>
    <property type="match status" value="1"/>
</dbReference>
<dbReference type="GO" id="GO:0008270">
    <property type="term" value="F:zinc ion binding"/>
    <property type="evidence" value="ECO:0007669"/>
    <property type="project" value="UniProtKB-UniRule"/>
</dbReference>
<dbReference type="PANTHER" id="PTHR10890">
    <property type="entry name" value="CYSTEINYL-TRNA SYNTHETASE"/>
    <property type="match status" value="1"/>
</dbReference>
<feature type="domain" description="Cysteinyl-tRNA synthetase class Ia DALR" evidence="15">
    <location>
        <begin position="362"/>
        <end position="410"/>
    </location>
</feature>
<dbReference type="InterPro" id="IPR024909">
    <property type="entry name" value="Cys-tRNA/MSH_ligase"/>
</dbReference>
<dbReference type="Proteomes" id="UP000297713">
    <property type="component" value="Unassembled WGS sequence"/>
</dbReference>
<keyword evidence="6 13" id="KW-0479">Metal-binding</keyword>
<comment type="cofactor">
    <cofactor evidence="13">
        <name>Zn(2+)</name>
        <dbReference type="ChEBI" id="CHEBI:29105"/>
    </cofactor>
    <text evidence="13">Binds 1 zinc ion per subunit.</text>
</comment>
<evidence type="ECO:0000256" key="11">
    <source>
        <dbReference type="ARBA" id="ARBA00023146"/>
    </source>
</evidence>
<evidence type="ECO:0000313" key="17">
    <source>
        <dbReference type="EMBL" id="TFE72083.1"/>
    </source>
</evidence>